<proteinExistence type="predicted"/>
<keyword evidence="2" id="KW-1185">Reference proteome</keyword>
<dbReference type="EnsemblPlants" id="AVESA.00010b.r2.7DG1334650.1">
    <property type="protein sequence ID" value="AVESA.00010b.r2.7DG1334650.1.CDS"/>
    <property type="gene ID" value="AVESA.00010b.r2.7DG1334650"/>
</dbReference>
<accession>A0ACD6A9G7</accession>
<reference evidence="1" key="1">
    <citation type="submission" date="2021-05" db="EMBL/GenBank/DDBJ databases">
        <authorList>
            <person name="Scholz U."/>
            <person name="Mascher M."/>
            <person name="Fiebig A."/>
        </authorList>
    </citation>
    <scope>NUCLEOTIDE SEQUENCE [LARGE SCALE GENOMIC DNA]</scope>
</reference>
<evidence type="ECO:0000313" key="1">
    <source>
        <dbReference type="EnsemblPlants" id="AVESA.00010b.r2.7DG1334650.1.CDS"/>
    </source>
</evidence>
<name>A0ACD6A9G7_AVESA</name>
<protein>
    <submittedName>
        <fullName evidence="1">Uncharacterized protein</fullName>
    </submittedName>
</protein>
<organism evidence="1 2">
    <name type="scientific">Avena sativa</name>
    <name type="common">Oat</name>
    <dbReference type="NCBI Taxonomy" id="4498"/>
    <lineage>
        <taxon>Eukaryota</taxon>
        <taxon>Viridiplantae</taxon>
        <taxon>Streptophyta</taxon>
        <taxon>Embryophyta</taxon>
        <taxon>Tracheophyta</taxon>
        <taxon>Spermatophyta</taxon>
        <taxon>Magnoliopsida</taxon>
        <taxon>Liliopsida</taxon>
        <taxon>Poales</taxon>
        <taxon>Poaceae</taxon>
        <taxon>BOP clade</taxon>
        <taxon>Pooideae</taxon>
        <taxon>Poodae</taxon>
        <taxon>Poeae</taxon>
        <taxon>Poeae Chloroplast Group 1 (Aveneae type)</taxon>
        <taxon>Aveninae</taxon>
        <taxon>Avena</taxon>
    </lineage>
</organism>
<sequence>MWGTSVHKAHWPSSTRLARRCTPQQVRCSSPETPEPKRRSADYQPNSWDYDAIMRLKAGGNHAQQNHDQVGSSSFVNLMKSVMLNKPEQSSCKLKLIDTMQRLGISYHFDQEINDILSSIHKKPHQAKDNLASAALRFRLLRENGFSVSPGSKLSVKTTRT</sequence>
<evidence type="ECO:0000313" key="2">
    <source>
        <dbReference type="Proteomes" id="UP001732700"/>
    </source>
</evidence>
<reference evidence="1" key="2">
    <citation type="submission" date="2025-09" db="UniProtKB">
        <authorList>
            <consortium name="EnsemblPlants"/>
        </authorList>
    </citation>
    <scope>IDENTIFICATION</scope>
</reference>
<dbReference type="Proteomes" id="UP001732700">
    <property type="component" value="Chromosome 7D"/>
</dbReference>